<gene>
    <name evidence="1" type="ORF">METZ01_LOCUS440042</name>
</gene>
<protein>
    <submittedName>
        <fullName evidence="1">Uncharacterized protein</fullName>
    </submittedName>
</protein>
<feature type="non-terminal residue" evidence="1">
    <location>
        <position position="1"/>
    </location>
</feature>
<dbReference type="AlphaFoldDB" id="A0A382YXD6"/>
<dbReference type="EMBL" id="UINC01178823">
    <property type="protein sequence ID" value="SVD87188.1"/>
    <property type="molecule type" value="Genomic_DNA"/>
</dbReference>
<reference evidence="1" key="1">
    <citation type="submission" date="2018-05" db="EMBL/GenBank/DDBJ databases">
        <authorList>
            <person name="Lanie J.A."/>
            <person name="Ng W.-L."/>
            <person name="Kazmierczak K.M."/>
            <person name="Andrzejewski T.M."/>
            <person name="Davidsen T.M."/>
            <person name="Wayne K.J."/>
            <person name="Tettelin H."/>
            <person name="Glass J.I."/>
            <person name="Rusch D."/>
            <person name="Podicherti R."/>
            <person name="Tsui H.-C.T."/>
            <person name="Winkler M.E."/>
        </authorList>
    </citation>
    <scope>NUCLEOTIDE SEQUENCE</scope>
</reference>
<proteinExistence type="predicted"/>
<sequence>ERAQPFQVCSAQACAGRSFLEFSPLKV</sequence>
<accession>A0A382YXD6</accession>
<organism evidence="1">
    <name type="scientific">marine metagenome</name>
    <dbReference type="NCBI Taxonomy" id="408172"/>
    <lineage>
        <taxon>unclassified sequences</taxon>
        <taxon>metagenomes</taxon>
        <taxon>ecological metagenomes</taxon>
    </lineage>
</organism>
<evidence type="ECO:0000313" key="1">
    <source>
        <dbReference type="EMBL" id="SVD87188.1"/>
    </source>
</evidence>
<name>A0A382YXD6_9ZZZZ</name>